<dbReference type="InterPro" id="IPR013783">
    <property type="entry name" value="Ig-like_fold"/>
</dbReference>
<reference evidence="1" key="1">
    <citation type="submission" date="2020-07" db="EMBL/GenBank/DDBJ databases">
        <title>Clarias magur genome sequencing, assembly and annotation.</title>
        <authorList>
            <person name="Kushwaha B."/>
            <person name="Kumar R."/>
            <person name="Das P."/>
            <person name="Joshi C.G."/>
            <person name="Kumar D."/>
            <person name="Nagpure N.S."/>
            <person name="Pandey M."/>
            <person name="Agarwal S."/>
            <person name="Srivastava S."/>
            <person name="Singh M."/>
            <person name="Sahoo L."/>
            <person name="Jayasankar P."/>
            <person name="Meher P.K."/>
            <person name="Koringa P.G."/>
            <person name="Iquebal M.A."/>
            <person name="Das S.P."/>
            <person name="Bit A."/>
            <person name="Patnaik S."/>
            <person name="Patel N."/>
            <person name="Shah T.M."/>
            <person name="Hinsu A."/>
            <person name="Jena J.K."/>
        </authorList>
    </citation>
    <scope>NUCLEOTIDE SEQUENCE</scope>
    <source>
        <strain evidence="1">CIFAMagur01</strain>
        <tissue evidence="1">Testis</tissue>
    </source>
</reference>
<dbReference type="Gene3D" id="2.60.40.10">
    <property type="entry name" value="Immunoglobulins"/>
    <property type="match status" value="1"/>
</dbReference>
<dbReference type="EMBL" id="QNUK01001362">
    <property type="protein sequence ID" value="KAF5883168.1"/>
    <property type="molecule type" value="Genomic_DNA"/>
</dbReference>
<dbReference type="Proteomes" id="UP000727407">
    <property type="component" value="Unassembled WGS sequence"/>
</dbReference>
<evidence type="ECO:0000313" key="2">
    <source>
        <dbReference type="Proteomes" id="UP000727407"/>
    </source>
</evidence>
<dbReference type="SUPFAM" id="SSF48726">
    <property type="entry name" value="Immunoglobulin"/>
    <property type="match status" value="1"/>
</dbReference>
<protein>
    <submittedName>
        <fullName evidence="1">Antigen like protein</fullName>
    </submittedName>
</protein>
<name>A0A8J4WPL3_CLAMG</name>
<organism evidence="1 2">
    <name type="scientific">Clarias magur</name>
    <name type="common">Asian catfish</name>
    <name type="synonym">Macropteronotus magur</name>
    <dbReference type="NCBI Taxonomy" id="1594786"/>
    <lineage>
        <taxon>Eukaryota</taxon>
        <taxon>Metazoa</taxon>
        <taxon>Chordata</taxon>
        <taxon>Craniata</taxon>
        <taxon>Vertebrata</taxon>
        <taxon>Euteleostomi</taxon>
        <taxon>Actinopterygii</taxon>
        <taxon>Neopterygii</taxon>
        <taxon>Teleostei</taxon>
        <taxon>Ostariophysi</taxon>
        <taxon>Siluriformes</taxon>
        <taxon>Clariidae</taxon>
        <taxon>Clarias</taxon>
    </lineage>
</organism>
<comment type="caution">
    <text evidence="1">The sequence shown here is derived from an EMBL/GenBank/DDBJ whole genome shotgun (WGS) entry which is preliminary data.</text>
</comment>
<evidence type="ECO:0000313" key="1">
    <source>
        <dbReference type="EMBL" id="KAF5883168.1"/>
    </source>
</evidence>
<gene>
    <name evidence="1" type="ORF">DAT39_022977</name>
</gene>
<sequence>MNSDTVIERLGERSYQGERYVGRVDVPVEELCNGNCSLVLRNLTLSDTGVYVSRQGIKIETFSLASYVLRSQVYLSVF</sequence>
<accession>A0A8J4WPL3</accession>
<feature type="non-terminal residue" evidence="1">
    <location>
        <position position="78"/>
    </location>
</feature>
<dbReference type="AlphaFoldDB" id="A0A8J4WPL3"/>
<proteinExistence type="predicted"/>
<keyword evidence="2" id="KW-1185">Reference proteome</keyword>
<dbReference type="InterPro" id="IPR036179">
    <property type="entry name" value="Ig-like_dom_sf"/>
</dbReference>
<dbReference type="OrthoDB" id="8960739at2759"/>